<evidence type="ECO:0000256" key="4">
    <source>
        <dbReference type="ARBA" id="ARBA00022691"/>
    </source>
</evidence>
<dbReference type="RefSeq" id="WP_233708783.1">
    <property type="nucleotide sequence ID" value="NZ_FZML01000002.1"/>
</dbReference>
<reference evidence="8 9" key="1">
    <citation type="submission" date="2018-06" db="EMBL/GenBank/DDBJ databases">
        <authorList>
            <consortium name="Pathogen Informatics"/>
            <person name="Doyle S."/>
        </authorList>
    </citation>
    <scope>NUCLEOTIDE SEQUENCE [LARGE SCALE GENOMIC DNA]</scope>
    <source>
        <strain evidence="8 9">NCTC12714</strain>
    </source>
</reference>
<dbReference type="InterPro" id="IPR040758">
    <property type="entry name" value="PrmC_N"/>
</dbReference>
<dbReference type="AlphaFoldDB" id="A0A377PTJ1"/>
<dbReference type="Pfam" id="PF17827">
    <property type="entry name" value="PrmC_N"/>
    <property type="match status" value="1"/>
</dbReference>
<protein>
    <recommendedName>
        <fullName evidence="1">peptide chain release factor N(5)-glutamine methyltransferase</fullName>
        <ecNumber evidence="1">2.1.1.297</ecNumber>
    </recommendedName>
</protein>
<dbReference type="PANTHER" id="PTHR18895">
    <property type="entry name" value="HEMK METHYLTRANSFERASE"/>
    <property type="match status" value="1"/>
</dbReference>
<dbReference type="InterPro" id="IPR050320">
    <property type="entry name" value="N5-glutamine_MTase"/>
</dbReference>
<dbReference type="Gene3D" id="3.40.50.150">
    <property type="entry name" value="Vaccinia Virus protein VP39"/>
    <property type="match status" value="1"/>
</dbReference>
<evidence type="ECO:0000256" key="1">
    <source>
        <dbReference type="ARBA" id="ARBA00012771"/>
    </source>
</evidence>
<dbReference type="GO" id="GO:0102559">
    <property type="term" value="F:peptide chain release factor N(5)-glutamine methyltransferase activity"/>
    <property type="evidence" value="ECO:0007669"/>
    <property type="project" value="UniProtKB-EC"/>
</dbReference>
<dbReference type="PANTHER" id="PTHR18895:SF74">
    <property type="entry name" value="MTRF1L RELEASE FACTOR GLUTAMINE METHYLTRANSFERASE"/>
    <property type="match status" value="1"/>
</dbReference>
<dbReference type="CDD" id="cd02440">
    <property type="entry name" value="AdoMet_MTases"/>
    <property type="match status" value="1"/>
</dbReference>
<evidence type="ECO:0000313" key="8">
    <source>
        <dbReference type="EMBL" id="STQ85611.1"/>
    </source>
</evidence>
<keyword evidence="2 8" id="KW-0489">Methyltransferase</keyword>
<sequence>MISIDLVLRIAVAFLKDINLEDFKQLVYETQYLITDINSFENEKIPRDSSIQDSNSSHNPREFYIHNPRYEAELLLCHILNFTRVEIHAKSQEEIKDYDKQRYFKLLAMRKNGTPIEYLINKTGFYGIELYVNNLVLIPRSETEILVEKAIKFIQENGITSFIEVGTGSGAISISILKNLFNVSAIATDISPQALSIANHNADAQNVKDRCNFIESNLLDFYTESISIQLLISNPPYIAMQYPLSQEVLCEPHIALFGGEKGDEILRELIKQASNKNIPYLICEMGYDQKDSMAQILEQMGYIAEFYKDYAGFDRGFIARLRSLN</sequence>
<accession>A0A377PTJ1</accession>
<dbReference type="InterPro" id="IPR019874">
    <property type="entry name" value="RF_methyltr_PrmC"/>
</dbReference>
<evidence type="ECO:0000259" key="7">
    <source>
        <dbReference type="Pfam" id="PF17827"/>
    </source>
</evidence>
<dbReference type="SUPFAM" id="SSF53335">
    <property type="entry name" value="S-adenosyl-L-methionine-dependent methyltransferases"/>
    <property type="match status" value="1"/>
</dbReference>
<keyword evidence="3 8" id="KW-0808">Transferase</keyword>
<organism evidence="8 9">
    <name type="scientific">Helicobacter muridarum</name>
    <dbReference type="NCBI Taxonomy" id="216"/>
    <lineage>
        <taxon>Bacteria</taxon>
        <taxon>Pseudomonadati</taxon>
        <taxon>Campylobacterota</taxon>
        <taxon>Epsilonproteobacteria</taxon>
        <taxon>Campylobacterales</taxon>
        <taxon>Helicobacteraceae</taxon>
        <taxon>Helicobacter</taxon>
    </lineage>
</organism>
<name>A0A377PTJ1_9HELI</name>
<dbReference type="NCBIfam" id="TIGR00536">
    <property type="entry name" value="hemK_fam"/>
    <property type="match status" value="1"/>
</dbReference>
<evidence type="ECO:0000256" key="5">
    <source>
        <dbReference type="ARBA" id="ARBA00048391"/>
    </source>
</evidence>
<evidence type="ECO:0000313" key="9">
    <source>
        <dbReference type="Proteomes" id="UP000255139"/>
    </source>
</evidence>
<dbReference type="InterPro" id="IPR029063">
    <property type="entry name" value="SAM-dependent_MTases_sf"/>
</dbReference>
<dbReference type="GO" id="GO:0032259">
    <property type="term" value="P:methylation"/>
    <property type="evidence" value="ECO:0007669"/>
    <property type="project" value="UniProtKB-KW"/>
</dbReference>
<dbReference type="InterPro" id="IPR004556">
    <property type="entry name" value="HemK-like"/>
</dbReference>
<dbReference type="Pfam" id="PF05175">
    <property type="entry name" value="MTS"/>
    <property type="match status" value="1"/>
</dbReference>
<keyword evidence="4" id="KW-0949">S-adenosyl-L-methionine</keyword>
<dbReference type="NCBIfam" id="TIGR03534">
    <property type="entry name" value="RF_mod_PrmC"/>
    <property type="match status" value="1"/>
</dbReference>
<proteinExistence type="predicted"/>
<evidence type="ECO:0000259" key="6">
    <source>
        <dbReference type="Pfam" id="PF05175"/>
    </source>
</evidence>
<dbReference type="InterPro" id="IPR007848">
    <property type="entry name" value="Small_mtfrase_dom"/>
</dbReference>
<dbReference type="Gene3D" id="1.10.8.10">
    <property type="entry name" value="DNA helicase RuvA subunit, C-terminal domain"/>
    <property type="match status" value="1"/>
</dbReference>
<gene>
    <name evidence="8" type="primary">prmC</name>
    <name evidence="8" type="ORF">NCTC12714_00397</name>
</gene>
<feature type="domain" description="Release factor glutamine methyltransferase N-terminal" evidence="7">
    <location>
        <begin position="63"/>
        <end position="120"/>
    </location>
</feature>
<evidence type="ECO:0000256" key="3">
    <source>
        <dbReference type="ARBA" id="ARBA00022679"/>
    </source>
</evidence>
<dbReference type="EC" id="2.1.1.297" evidence="1"/>
<evidence type="ECO:0000256" key="2">
    <source>
        <dbReference type="ARBA" id="ARBA00022603"/>
    </source>
</evidence>
<feature type="domain" description="Methyltransferase small" evidence="6">
    <location>
        <begin position="160"/>
        <end position="240"/>
    </location>
</feature>
<comment type="catalytic activity">
    <reaction evidence="5">
        <text>L-glutaminyl-[peptide chain release factor] + S-adenosyl-L-methionine = N(5)-methyl-L-glutaminyl-[peptide chain release factor] + S-adenosyl-L-homocysteine + H(+)</text>
        <dbReference type="Rhea" id="RHEA:42896"/>
        <dbReference type="Rhea" id="RHEA-COMP:10271"/>
        <dbReference type="Rhea" id="RHEA-COMP:10272"/>
        <dbReference type="ChEBI" id="CHEBI:15378"/>
        <dbReference type="ChEBI" id="CHEBI:30011"/>
        <dbReference type="ChEBI" id="CHEBI:57856"/>
        <dbReference type="ChEBI" id="CHEBI:59789"/>
        <dbReference type="ChEBI" id="CHEBI:61891"/>
        <dbReference type="EC" id="2.1.1.297"/>
    </reaction>
</comment>
<dbReference type="Proteomes" id="UP000255139">
    <property type="component" value="Unassembled WGS sequence"/>
</dbReference>
<dbReference type="EMBL" id="UGJE01000002">
    <property type="protein sequence ID" value="STQ85611.1"/>
    <property type="molecule type" value="Genomic_DNA"/>
</dbReference>
<keyword evidence="9" id="KW-1185">Reference proteome</keyword>